<dbReference type="PANTHER" id="PTHR33525">
    <property type="match status" value="1"/>
</dbReference>
<evidence type="ECO:0000259" key="1">
    <source>
        <dbReference type="PROSITE" id="PS51833"/>
    </source>
</evidence>
<proteinExistence type="predicted"/>
<dbReference type="InterPro" id="IPR013976">
    <property type="entry name" value="HDOD"/>
</dbReference>
<evidence type="ECO:0000313" key="2">
    <source>
        <dbReference type="EMBL" id="TVM15026.1"/>
    </source>
</evidence>
<dbReference type="SUPFAM" id="SSF109604">
    <property type="entry name" value="HD-domain/PDEase-like"/>
    <property type="match status" value="1"/>
</dbReference>
<dbReference type="OrthoDB" id="9803649at2"/>
<dbReference type="SMART" id="SM00471">
    <property type="entry name" value="HDc"/>
    <property type="match status" value="1"/>
</dbReference>
<dbReference type="RefSeq" id="WP_144304266.1">
    <property type="nucleotide sequence ID" value="NZ_QMIE01000019.1"/>
</dbReference>
<dbReference type="InterPro" id="IPR052340">
    <property type="entry name" value="RNase_Y/CdgJ"/>
</dbReference>
<dbReference type="EMBL" id="QMIE01000019">
    <property type="protein sequence ID" value="TVM15026.1"/>
    <property type="molecule type" value="Genomic_DNA"/>
</dbReference>
<feature type="domain" description="HDOD" evidence="1">
    <location>
        <begin position="83"/>
        <end position="277"/>
    </location>
</feature>
<comment type="caution">
    <text evidence="2">The sequence shown here is derived from an EMBL/GenBank/DDBJ whole genome shotgun (WGS) entry which is preliminary data.</text>
</comment>
<organism evidence="2 3">
    <name type="scientific">Oceanidesulfovibrio indonesiensis</name>
    <dbReference type="NCBI Taxonomy" id="54767"/>
    <lineage>
        <taxon>Bacteria</taxon>
        <taxon>Pseudomonadati</taxon>
        <taxon>Thermodesulfobacteriota</taxon>
        <taxon>Desulfovibrionia</taxon>
        <taxon>Desulfovibrionales</taxon>
        <taxon>Desulfovibrionaceae</taxon>
        <taxon>Oceanidesulfovibrio</taxon>
    </lineage>
</organism>
<dbReference type="PANTHER" id="PTHR33525:SF3">
    <property type="entry name" value="RIBONUCLEASE Y"/>
    <property type="match status" value="1"/>
</dbReference>
<protein>
    <recommendedName>
        <fullName evidence="1">HDOD domain-containing protein</fullName>
    </recommendedName>
</protein>
<sequence>MTEDNVKITAREAVDRRFRYVSLENPITALLHSLALEKAQMRTEEPCFTDSMHRPLPDAQQYLSMKSKMSLLPVETLKDRLKLPSLPSVVMELQTALDQGASSEQIAKIIRLDPKLTTTILSLVNSPLYMTRSKVETLDRAITVLGNRSISSLALGLRLLAMFEDTAPDDFPIETFWKHSIASAVFAHKIATICKIPEPERCLVAGLLHDMGQILLFSRYPDLARVSLAMQQELDMPLHEAETKVFDADHALIGGVLFGEWRLPAGVVNAALFHHDPEQSLGNKPAEVVYVANQIATALGIGCNKVYQHEPGESVWESLCLKEEDVRAMAANADEQLWAMFKTLFPRH</sequence>
<dbReference type="Pfam" id="PF08668">
    <property type="entry name" value="HDOD"/>
    <property type="match status" value="1"/>
</dbReference>
<dbReference type="InterPro" id="IPR003607">
    <property type="entry name" value="HD/PDEase_dom"/>
</dbReference>
<name>A0A7M3MB95_9BACT</name>
<keyword evidence="3" id="KW-1185">Reference proteome</keyword>
<dbReference type="Gene3D" id="1.10.3210.10">
    <property type="entry name" value="Hypothetical protein af1432"/>
    <property type="match status" value="1"/>
</dbReference>
<accession>A0A7M3MB95</accession>
<dbReference type="CDD" id="cd00077">
    <property type="entry name" value="HDc"/>
    <property type="match status" value="1"/>
</dbReference>
<dbReference type="Proteomes" id="UP000448292">
    <property type="component" value="Unassembled WGS sequence"/>
</dbReference>
<dbReference type="PROSITE" id="PS51833">
    <property type="entry name" value="HDOD"/>
    <property type="match status" value="1"/>
</dbReference>
<dbReference type="AlphaFoldDB" id="A0A7M3MB95"/>
<gene>
    <name evidence="2" type="ORF">DPQ33_16180</name>
</gene>
<evidence type="ECO:0000313" key="3">
    <source>
        <dbReference type="Proteomes" id="UP000448292"/>
    </source>
</evidence>
<reference evidence="2 3" key="1">
    <citation type="submission" date="2018-06" db="EMBL/GenBank/DDBJ databases">
        <title>Complete genome of Desulfovibrio indonesiensis P37SLT.</title>
        <authorList>
            <person name="Crispim J.S."/>
            <person name="Vidigal P.M.P."/>
            <person name="Silva L.C.F."/>
            <person name="Laguardia C.N."/>
            <person name="Araujo L.C."/>
            <person name="Dias R.S."/>
            <person name="Sousa M.P."/>
            <person name="Paula S.O."/>
            <person name="Silva C."/>
        </authorList>
    </citation>
    <scope>NUCLEOTIDE SEQUENCE [LARGE SCALE GENOMIC DNA]</scope>
    <source>
        <strain evidence="2 3">P37SLT</strain>
    </source>
</reference>